<dbReference type="EMBL" id="CAJPVJ010001870">
    <property type="protein sequence ID" value="CAG2165419.1"/>
    <property type="molecule type" value="Genomic_DNA"/>
</dbReference>
<dbReference type="EMBL" id="OC916695">
    <property type="protein sequence ID" value="CAD7644975.1"/>
    <property type="molecule type" value="Genomic_DNA"/>
</dbReference>
<dbReference type="InterPro" id="IPR004088">
    <property type="entry name" value="KH_dom_type_1"/>
</dbReference>
<evidence type="ECO:0000313" key="4">
    <source>
        <dbReference type="EMBL" id="CAD7644975.1"/>
    </source>
</evidence>
<evidence type="ECO:0000256" key="1">
    <source>
        <dbReference type="PROSITE-ProRule" id="PRU00117"/>
    </source>
</evidence>
<dbReference type="GO" id="GO:0010468">
    <property type="term" value="P:regulation of gene expression"/>
    <property type="evidence" value="ECO:0007669"/>
    <property type="project" value="UniProtKB-ARBA"/>
</dbReference>
<evidence type="ECO:0000259" key="3">
    <source>
        <dbReference type="Pfam" id="PF00013"/>
    </source>
</evidence>
<proteinExistence type="predicted"/>
<gene>
    <name evidence="4" type="ORF">ONB1V03_LOCUS4961</name>
</gene>
<dbReference type="Gene3D" id="3.30.1370.10">
    <property type="entry name" value="K Homology domain, type 1"/>
    <property type="match status" value="1"/>
</dbReference>
<keyword evidence="2" id="KW-0175">Coiled coil</keyword>
<feature type="domain" description="K Homology" evidence="3">
    <location>
        <begin position="93"/>
        <end position="120"/>
    </location>
</feature>
<feature type="coiled-coil region" evidence="2">
    <location>
        <begin position="45"/>
        <end position="73"/>
    </location>
</feature>
<name>A0A7R9LNK4_9ACAR</name>
<dbReference type="GO" id="GO:0003723">
    <property type="term" value="F:RNA binding"/>
    <property type="evidence" value="ECO:0007669"/>
    <property type="project" value="UniProtKB-UniRule"/>
</dbReference>
<dbReference type="Pfam" id="PF00013">
    <property type="entry name" value="KH_1"/>
    <property type="match status" value="1"/>
</dbReference>
<keyword evidence="1" id="KW-0694">RNA-binding</keyword>
<dbReference type="AlphaFoldDB" id="A0A7R9LNK4"/>
<dbReference type="PROSITE" id="PS50084">
    <property type="entry name" value="KH_TYPE_1"/>
    <property type="match status" value="1"/>
</dbReference>
<keyword evidence="5" id="KW-1185">Reference proteome</keyword>
<evidence type="ECO:0000313" key="5">
    <source>
        <dbReference type="Proteomes" id="UP000728032"/>
    </source>
</evidence>
<organism evidence="4">
    <name type="scientific">Oppiella nova</name>
    <dbReference type="NCBI Taxonomy" id="334625"/>
    <lineage>
        <taxon>Eukaryota</taxon>
        <taxon>Metazoa</taxon>
        <taxon>Ecdysozoa</taxon>
        <taxon>Arthropoda</taxon>
        <taxon>Chelicerata</taxon>
        <taxon>Arachnida</taxon>
        <taxon>Acari</taxon>
        <taxon>Acariformes</taxon>
        <taxon>Sarcoptiformes</taxon>
        <taxon>Oribatida</taxon>
        <taxon>Brachypylina</taxon>
        <taxon>Oppioidea</taxon>
        <taxon>Oppiidae</taxon>
        <taxon>Oppiella</taxon>
    </lineage>
</organism>
<sequence length="128" mass="14627">MRSTNTVFYQFYQCYQCWDMPLPSLRDKILSEMNDMDNGSHKRTLDELDLEIKDELDSNNHHNNEELDELIEEVTDGSEPPAKKVRASEELDIRFLVSSKEAGAIIGKGGANINHLRKHSLATTLFDS</sequence>
<dbReference type="Proteomes" id="UP000728032">
    <property type="component" value="Unassembled WGS sequence"/>
</dbReference>
<reference evidence="4" key="1">
    <citation type="submission" date="2020-11" db="EMBL/GenBank/DDBJ databases">
        <authorList>
            <person name="Tran Van P."/>
        </authorList>
    </citation>
    <scope>NUCLEOTIDE SEQUENCE</scope>
</reference>
<protein>
    <recommendedName>
        <fullName evidence="3">K Homology domain-containing protein</fullName>
    </recommendedName>
</protein>
<dbReference type="SUPFAM" id="SSF54791">
    <property type="entry name" value="Eukaryotic type KH-domain (KH-domain type I)"/>
    <property type="match status" value="1"/>
</dbReference>
<dbReference type="InterPro" id="IPR036612">
    <property type="entry name" value="KH_dom_type_1_sf"/>
</dbReference>
<evidence type="ECO:0000256" key="2">
    <source>
        <dbReference type="SAM" id="Coils"/>
    </source>
</evidence>
<accession>A0A7R9LNK4</accession>